<reference evidence="2" key="1">
    <citation type="submission" date="2017-09" db="EMBL/GenBank/DDBJ databases">
        <title>Polyketide synthases of a Diaporthe helianthi virulent isolate.</title>
        <authorList>
            <person name="Baroncelli R."/>
        </authorList>
    </citation>
    <scope>NUCLEOTIDE SEQUENCE [LARGE SCALE GENOMIC DNA]</scope>
    <source>
        <strain evidence="2">7/96</strain>
    </source>
</reference>
<feature type="compositionally biased region" description="Basic and acidic residues" evidence="1">
    <location>
        <begin position="91"/>
        <end position="102"/>
    </location>
</feature>
<dbReference type="OrthoDB" id="3635128at2759"/>
<keyword evidence="3" id="KW-1185">Reference proteome</keyword>
<proteinExistence type="predicted"/>
<evidence type="ECO:0000313" key="2">
    <source>
        <dbReference type="EMBL" id="POS79262.1"/>
    </source>
</evidence>
<evidence type="ECO:0000256" key="1">
    <source>
        <dbReference type="SAM" id="MobiDB-lite"/>
    </source>
</evidence>
<dbReference type="InParanoid" id="A0A2P5I9T5"/>
<feature type="region of interest" description="Disordered" evidence="1">
    <location>
        <begin position="1"/>
        <end position="104"/>
    </location>
</feature>
<feature type="compositionally biased region" description="Basic and acidic residues" evidence="1">
    <location>
        <begin position="41"/>
        <end position="57"/>
    </location>
</feature>
<sequence>MITMSPCHTPVRSPVAQRWSLGPVGATRSNNNPPHRTPQHPTDDPDHLLEGFDRNEADLSWNAPATEDTNRRTGEVWLYPKKRGNEPSNLEDFREGIKERTRNSPGVEAITKALIEKGVDTNGKALSAQRIRLGIRTKGDRPASHDSSSNTNGF</sequence>
<organism evidence="2 3">
    <name type="scientific">Diaporthe helianthi</name>
    <dbReference type="NCBI Taxonomy" id="158607"/>
    <lineage>
        <taxon>Eukaryota</taxon>
        <taxon>Fungi</taxon>
        <taxon>Dikarya</taxon>
        <taxon>Ascomycota</taxon>
        <taxon>Pezizomycotina</taxon>
        <taxon>Sordariomycetes</taxon>
        <taxon>Sordariomycetidae</taxon>
        <taxon>Diaporthales</taxon>
        <taxon>Diaporthaceae</taxon>
        <taxon>Diaporthe</taxon>
    </lineage>
</organism>
<name>A0A2P5I9T5_DIAHE</name>
<feature type="compositionally biased region" description="Polar residues" evidence="1">
    <location>
        <begin position="145"/>
        <end position="154"/>
    </location>
</feature>
<dbReference type="EMBL" id="MAVT02000127">
    <property type="protein sequence ID" value="POS79262.1"/>
    <property type="molecule type" value="Genomic_DNA"/>
</dbReference>
<gene>
    <name evidence="2" type="ORF">DHEL01_v202352</name>
</gene>
<comment type="caution">
    <text evidence="2">The sequence shown here is derived from an EMBL/GenBank/DDBJ whole genome shotgun (WGS) entry which is preliminary data.</text>
</comment>
<feature type="region of interest" description="Disordered" evidence="1">
    <location>
        <begin position="135"/>
        <end position="154"/>
    </location>
</feature>
<dbReference type="Proteomes" id="UP000094444">
    <property type="component" value="Unassembled WGS sequence"/>
</dbReference>
<evidence type="ECO:0000313" key="3">
    <source>
        <dbReference type="Proteomes" id="UP000094444"/>
    </source>
</evidence>
<protein>
    <submittedName>
        <fullName evidence="2">Uncharacterized protein</fullName>
    </submittedName>
</protein>
<dbReference type="AlphaFoldDB" id="A0A2P5I9T5"/>
<accession>A0A2P5I9T5</accession>